<proteinExistence type="predicted"/>
<name>A0A0F9KXK8_9ZZZZ</name>
<dbReference type="AlphaFoldDB" id="A0A0F9KXK8"/>
<dbReference type="EMBL" id="LAZR01013838">
    <property type="protein sequence ID" value="KKM20110.1"/>
    <property type="molecule type" value="Genomic_DNA"/>
</dbReference>
<reference evidence="1" key="1">
    <citation type="journal article" date="2015" name="Nature">
        <title>Complex archaea that bridge the gap between prokaryotes and eukaryotes.</title>
        <authorList>
            <person name="Spang A."/>
            <person name="Saw J.H."/>
            <person name="Jorgensen S.L."/>
            <person name="Zaremba-Niedzwiedzka K."/>
            <person name="Martijn J."/>
            <person name="Lind A.E."/>
            <person name="van Eijk R."/>
            <person name="Schleper C."/>
            <person name="Guy L."/>
            <person name="Ettema T.J."/>
        </authorList>
    </citation>
    <scope>NUCLEOTIDE SEQUENCE</scope>
</reference>
<evidence type="ECO:0000313" key="1">
    <source>
        <dbReference type="EMBL" id="KKM20110.1"/>
    </source>
</evidence>
<organism evidence="1">
    <name type="scientific">marine sediment metagenome</name>
    <dbReference type="NCBI Taxonomy" id="412755"/>
    <lineage>
        <taxon>unclassified sequences</taxon>
        <taxon>metagenomes</taxon>
        <taxon>ecological metagenomes</taxon>
    </lineage>
</organism>
<accession>A0A0F9KXK8</accession>
<protein>
    <submittedName>
        <fullName evidence="1">Uncharacterized protein</fullName>
    </submittedName>
</protein>
<gene>
    <name evidence="1" type="ORF">LCGC14_1648890</name>
</gene>
<comment type="caution">
    <text evidence="1">The sequence shown here is derived from an EMBL/GenBank/DDBJ whole genome shotgun (WGS) entry which is preliminary data.</text>
</comment>
<sequence>MAKTENHDLTNNDNRSKYKEWLKTKFNFTEADALNFYENFRCGLLHAGCIEAGGYISYNQRQFCMNYKSSLILNPKLLFQKVYEKFNEFIKNENPKKLLKYLKGKLNEIQ</sequence>